<dbReference type="GO" id="GO:0047001">
    <property type="term" value="F:2-dehydro-3-deoxy-D-gluconate 5-dehydrogenase activity"/>
    <property type="evidence" value="ECO:0007669"/>
    <property type="project" value="UniProtKB-EC"/>
</dbReference>
<evidence type="ECO:0000313" key="3">
    <source>
        <dbReference type="Proteomes" id="UP000320496"/>
    </source>
</evidence>
<evidence type="ECO:0000256" key="1">
    <source>
        <dbReference type="ARBA" id="ARBA00006484"/>
    </source>
</evidence>
<name>A0A517Z2B1_9PLAN</name>
<proteinExistence type="inferred from homology"/>
<organism evidence="2 3">
    <name type="scientific">Maioricimonas rarisocia</name>
    <dbReference type="NCBI Taxonomy" id="2528026"/>
    <lineage>
        <taxon>Bacteria</taxon>
        <taxon>Pseudomonadati</taxon>
        <taxon>Planctomycetota</taxon>
        <taxon>Planctomycetia</taxon>
        <taxon>Planctomycetales</taxon>
        <taxon>Planctomycetaceae</taxon>
        <taxon>Maioricimonas</taxon>
    </lineage>
</organism>
<dbReference type="PANTHER" id="PTHR42760">
    <property type="entry name" value="SHORT-CHAIN DEHYDROGENASES/REDUCTASES FAMILY MEMBER"/>
    <property type="match status" value="1"/>
</dbReference>
<dbReference type="SUPFAM" id="SSF51735">
    <property type="entry name" value="NAD(P)-binding Rossmann-fold domains"/>
    <property type="match status" value="1"/>
</dbReference>
<dbReference type="Pfam" id="PF13561">
    <property type="entry name" value="adh_short_C2"/>
    <property type="match status" value="1"/>
</dbReference>
<sequence>MTVLDRFRLDGKRLFITGGSRGLGREMALAIAEAGADVVLVGRDANSLEQTAGDIRHLGREAITITGDIGNPEQCESLCRQALDDAGPFDILINNVGGRRISTPVAEQSLDDWQSILDLNLTSTFLCTRIIGAAMIERAAGGRIINLASINALVATRNIGGRSYETSKAAVIQFTRSVAADWAPHGITANVIAPGGFMTEPNQRWAKENPEVIHTFEQQVPMGCFGQPEDLGPLAVYLASDASRYMTGATLVIDGGYTLW</sequence>
<dbReference type="Proteomes" id="UP000320496">
    <property type="component" value="Chromosome"/>
</dbReference>
<dbReference type="EC" id="1.1.1.127" evidence="2"/>
<accession>A0A517Z2B1</accession>
<reference evidence="2 3" key="1">
    <citation type="submission" date="2019-02" db="EMBL/GenBank/DDBJ databases">
        <title>Deep-cultivation of Planctomycetes and their phenomic and genomic characterization uncovers novel biology.</title>
        <authorList>
            <person name="Wiegand S."/>
            <person name="Jogler M."/>
            <person name="Boedeker C."/>
            <person name="Pinto D."/>
            <person name="Vollmers J."/>
            <person name="Rivas-Marin E."/>
            <person name="Kohn T."/>
            <person name="Peeters S.H."/>
            <person name="Heuer A."/>
            <person name="Rast P."/>
            <person name="Oberbeckmann S."/>
            <person name="Bunk B."/>
            <person name="Jeske O."/>
            <person name="Meyerdierks A."/>
            <person name="Storesund J.E."/>
            <person name="Kallscheuer N."/>
            <person name="Luecker S."/>
            <person name="Lage O.M."/>
            <person name="Pohl T."/>
            <person name="Merkel B.J."/>
            <person name="Hornburger P."/>
            <person name="Mueller R.-W."/>
            <person name="Bruemmer F."/>
            <person name="Labrenz M."/>
            <person name="Spormann A.M."/>
            <person name="Op den Camp H."/>
            <person name="Overmann J."/>
            <person name="Amann R."/>
            <person name="Jetten M.S.M."/>
            <person name="Mascher T."/>
            <person name="Medema M.H."/>
            <person name="Devos D.P."/>
            <person name="Kaster A.-K."/>
            <person name="Ovreas L."/>
            <person name="Rohde M."/>
            <person name="Galperin M.Y."/>
            <person name="Jogler C."/>
        </authorList>
    </citation>
    <scope>NUCLEOTIDE SEQUENCE [LARGE SCALE GENOMIC DNA]</scope>
    <source>
        <strain evidence="2 3">Mal4</strain>
    </source>
</reference>
<keyword evidence="3" id="KW-1185">Reference proteome</keyword>
<dbReference type="PRINTS" id="PR00080">
    <property type="entry name" value="SDRFAMILY"/>
</dbReference>
<protein>
    <submittedName>
        <fullName evidence="2">2-dehydro-3-deoxy-D-gluconate 5-dehydrogenase</fullName>
        <ecNumber evidence="2">1.1.1.127</ecNumber>
    </submittedName>
</protein>
<keyword evidence="2" id="KW-0560">Oxidoreductase</keyword>
<gene>
    <name evidence="2" type="primary">kduD</name>
    <name evidence="2" type="ORF">Mal4_08970</name>
</gene>
<dbReference type="OrthoDB" id="9803333at2"/>
<dbReference type="EMBL" id="CP036275">
    <property type="protein sequence ID" value="QDU36610.1"/>
    <property type="molecule type" value="Genomic_DNA"/>
</dbReference>
<evidence type="ECO:0000313" key="2">
    <source>
        <dbReference type="EMBL" id="QDU36610.1"/>
    </source>
</evidence>
<dbReference type="PRINTS" id="PR00081">
    <property type="entry name" value="GDHRDH"/>
</dbReference>
<dbReference type="Gene3D" id="3.40.50.720">
    <property type="entry name" value="NAD(P)-binding Rossmann-like Domain"/>
    <property type="match status" value="1"/>
</dbReference>
<dbReference type="AlphaFoldDB" id="A0A517Z2B1"/>
<comment type="similarity">
    <text evidence="1">Belongs to the short-chain dehydrogenases/reductases (SDR) family.</text>
</comment>
<dbReference type="InterPro" id="IPR036291">
    <property type="entry name" value="NAD(P)-bd_dom_sf"/>
</dbReference>
<dbReference type="FunFam" id="3.40.50.720:FF:000084">
    <property type="entry name" value="Short-chain dehydrogenase reductase"/>
    <property type="match status" value="1"/>
</dbReference>
<dbReference type="RefSeq" id="WP_145367253.1">
    <property type="nucleotide sequence ID" value="NZ_CP036275.1"/>
</dbReference>
<dbReference type="KEGG" id="mri:Mal4_08970"/>
<dbReference type="InterPro" id="IPR002347">
    <property type="entry name" value="SDR_fam"/>
</dbReference>